<evidence type="ECO:0000256" key="3">
    <source>
        <dbReference type="ARBA" id="ARBA00022737"/>
    </source>
</evidence>
<dbReference type="EMBL" id="CAAALY010090305">
    <property type="protein sequence ID" value="VEL27841.1"/>
    <property type="molecule type" value="Genomic_DNA"/>
</dbReference>
<organism evidence="4 5">
    <name type="scientific">Protopolystoma xenopodis</name>
    <dbReference type="NCBI Taxonomy" id="117903"/>
    <lineage>
        <taxon>Eukaryota</taxon>
        <taxon>Metazoa</taxon>
        <taxon>Spiralia</taxon>
        <taxon>Lophotrochozoa</taxon>
        <taxon>Platyhelminthes</taxon>
        <taxon>Monogenea</taxon>
        <taxon>Polyopisthocotylea</taxon>
        <taxon>Polystomatidea</taxon>
        <taxon>Polystomatidae</taxon>
        <taxon>Protopolystoma</taxon>
    </lineage>
</organism>
<dbReference type="Proteomes" id="UP000784294">
    <property type="component" value="Unassembled WGS sequence"/>
</dbReference>
<keyword evidence="3" id="KW-0677">Repeat</keyword>
<sequence>MRYIRENKRTPVQRSPLSSGAHTYPVYSVNLVGTQNAHNIVSLASDGSLCSWNLEMLAQPREKTKICEKISGGLFDVYPTCMDFFANDVNNFAIGSENGNAYTEQRHSRSVIGSIRFRSFTVYI</sequence>
<gene>
    <name evidence="4" type="ORF">PXEA_LOCUS21281</name>
</gene>
<keyword evidence="2" id="KW-0853">WD repeat</keyword>
<dbReference type="InterPro" id="IPR050687">
    <property type="entry name" value="Dynein_IC"/>
</dbReference>
<dbReference type="PANTHER" id="PTHR12442:SF22">
    <property type="entry name" value="CYTOPLASMIC DYNEIN 1 INTERMEDIATE CHAIN-RELATED"/>
    <property type="match status" value="1"/>
</dbReference>
<keyword evidence="5" id="KW-1185">Reference proteome</keyword>
<dbReference type="Gene3D" id="2.130.10.10">
    <property type="entry name" value="YVTN repeat-like/Quinoprotein amine dehydrogenase"/>
    <property type="match status" value="1"/>
</dbReference>
<comment type="caution">
    <text evidence="4">The sequence shown here is derived from an EMBL/GenBank/DDBJ whole genome shotgun (WGS) entry which is preliminary data.</text>
</comment>
<accession>A0A448X4H3</accession>
<evidence type="ECO:0000256" key="1">
    <source>
        <dbReference type="ARBA" id="ARBA00022490"/>
    </source>
</evidence>
<reference evidence="4" key="1">
    <citation type="submission" date="2018-11" db="EMBL/GenBank/DDBJ databases">
        <authorList>
            <consortium name="Pathogen Informatics"/>
        </authorList>
    </citation>
    <scope>NUCLEOTIDE SEQUENCE</scope>
</reference>
<evidence type="ECO:0000313" key="4">
    <source>
        <dbReference type="EMBL" id="VEL27841.1"/>
    </source>
</evidence>
<dbReference type="InterPro" id="IPR015943">
    <property type="entry name" value="WD40/YVTN_repeat-like_dom_sf"/>
</dbReference>
<dbReference type="InterPro" id="IPR036322">
    <property type="entry name" value="WD40_repeat_dom_sf"/>
</dbReference>
<dbReference type="PANTHER" id="PTHR12442">
    <property type="entry name" value="DYNEIN INTERMEDIATE CHAIN"/>
    <property type="match status" value="1"/>
</dbReference>
<proteinExistence type="predicted"/>
<dbReference type="OrthoDB" id="4189at2759"/>
<keyword evidence="1" id="KW-0963">Cytoplasm</keyword>
<dbReference type="AlphaFoldDB" id="A0A448X4H3"/>
<protein>
    <submittedName>
        <fullName evidence="4">Uncharacterized protein</fullName>
    </submittedName>
</protein>
<evidence type="ECO:0000256" key="2">
    <source>
        <dbReference type="ARBA" id="ARBA00022574"/>
    </source>
</evidence>
<dbReference type="GO" id="GO:0045503">
    <property type="term" value="F:dynein light chain binding"/>
    <property type="evidence" value="ECO:0007669"/>
    <property type="project" value="TreeGrafter"/>
</dbReference>
<dbReference type="GO" id="GO:0005868">
    <property type="term" value="C:cytoplasmic dynein complex"/>
    <property type="evidence" value="ECO:0007669"/>
    <property type="project" value="TreeGrafter"/>
</dbReference>
<name>A0A448X4H3_9PLAT</name>
<dbReference type="GO" id="GO:0010970">
    <property type="term" value="P:transport along microtubule"/>
    <property type="evidence" value="ECO:0007669"/>
    <property type="project" value="TreeGrafter"/>
</dbReference>
<dbReference type="SUPFAM" id="SSF50978">
    <property type="entry name" value="WD40 repeat-like"/>
    <property type="match status" value="1"/>
</dbReference>
<evidence type="ECO:0000313" key="5">
    <source>
        <dbReference type="Proteomes" id="UP000784294"/>
    </source>
</evidence>
<dbReference type="GO" id="GO:0045504">
    <property type="term" value="F:dynein heavy chain binding"/>
    <property type="evidence" value="ECO:0007669"/>
    <property type="project" value="TreeGrafter"/>
</dbReference>